<dbReference type="PATRIC" id="fig|2162.10.peg.676"/>
<protein>
    <submittedName>
        <fullName evidence="2">Uncharacterized protein</fullName>
    </submittedName>
</protein>
<name>A0A0S4FML6_METFO</name>
<keyword evidence="3" id="KW-1185">Reference proteome</keyword>
<accession>A0A0S4FML6</accession>
<evidence type="ECO:0000256" key="1">
    <source>
        <dbReference type="SAM" id="MobiDB-lite"/>
    </source>
</evidence>
<feature type="region of interest" description="Disordered" evidence="1">
    <location>
        <begin position="1"/>
        <end position="31"/>
    </location>
</feature>
<gene>
    <name evidence="2" type="ORF">MB9_0649</name>
</gene>
<evidence type="ECO:0000313" key="2">
    <source>
        <dbReference type="EMBL" id="CEL24293.1"/>
    </source>
</evidence>
<evidence type="ECO:0000313" key="3">
    <source>
        <dbReference type="Proteomes" id="UP000062768"/>
    </source>
</evidence>
<reference evidence="2" key="1">
    <citation type="submission" date="2014-09" db="EMBL/GenBank/DDBJ databases">
        <authorList>
            <person name="Wibberg D."/>
        </authorList>
    </citation>
    <scope>NUCLEOTIDE SEQUENCE [LARGE SCALE GENOMIC DNA]</scope>
    <source>
        <strain evidence="2">Mb9</strain>
    </source>
</reference>
<dbReference type="Proteomes" id="UP000062768">
    <property type="component" value="Chromosome I"/>
</dbReference>
<dbReference type="EMBL" id="LN734822">
    <property type="protein sequence ID" value="CEL24293.1"/>
    <property type="molecule type" value="Genomic_DNA"/>
</dbReference>
<proteinExistence type="predicted"/>
<dbReference type="AlphaFoldDB" id="A0A0S4FML6"/>
<organism evidence="2 3">
    <name type="scientific">Methanobacterium formicicum</name>
    <dbReference type="NCBI Taxonomy" id="2162"/>
    <lineage>
        <taxon>Archaea</taxon>
        <taxon>Methanobacteriati</taxon>
        <taxon>Methanobacteriota</taxon>
        <taxon>Methanomada group</taxon>
        <taxon>Methanobacteria</taxon>
        <taxon>Methanobacteriales</taxon>
        <taxon>Methanobacteriaceae</taxon>
        <taxon>Methanobacterium</taxon>
    </lineage>
</organism>
<sequence length="31" mass="3602">MSSRSGIRGKNFQKDKFENLSQENEGQKDEN</sequence>